<feature type="transmembrane region" description="Helical" evidence="10">
    <location>
        <begin position="929"/>
        <end position="947"/>
    </location>
</feature>
<feature type="transmembrane region" description="Helical" evidence="10">
    <location>
        <begin position="832"/>
        <end position="851"/>
    </location>
</feature>
<dbReference type="GO" id="GO:0005886">
    <property type="term" value="C:plasma membrane"/>
    <property type="evidence" value="ECO:0007669"/>
    <property type="project" value="TreeGrafter"/>
</dbReference>
<reference evidence="15" key="2">
    <citation type="submission" date="2025-08" db="UniProtKB">
        <authorList>
            <consortium name="Ensembl"/>
        </authorList>
    </citation>
    <scope>IDENTIFICATION</scope>
</reference>
<dbReference type="InterPro" id="IPR041491">
    <property type="entry name" value="TRPM_SLOG"/>
</dbReference>
<evidence type="ECO:0000256" key="5">
    <source>
        <dbReference type="ARBA" id="ARBA00023065"/>
    </source>
</evidence>
<gene>
    <name evidence="15" type="primary">TRPM3</name>
    <name evidence="15" type="synonym">trpm3</name>
</gene>
<dbReference type="GO" id="GO:0005261">
    <property type="term" value="F:monoatomic cation channel activity"/>
    <property type="evidence" value="ECO:0007669"/>
    <property type="project" value="UniProtKB-ARBA"/>
</dbReference>
<feature type="region of interest" description="Disordered" evidence="9">
    <location>
        <begin position="1398"/>
        <end position="1419"/>
    </location>
</feature>
<evidence type="ECO:0000313" key="16">
    <source>
        <dbReference type="Proteomes" id="UP000005207"/>
    </source>
</evidence>
<dbReference type="Proteomes" id="UP000005207">
    <property type="component" value="Linkage group LG12"/>
</dbReference>
<keyword evidence="4 10" id="KW-1133">Transmembrane helix</keyword>
<feature type="compositionally biased region" description="Polar residues" evidence="9">
    <location>
        <begin position="1525"/>
        <end position="1541"/>
    </location>
</feature>
<dbReference type="InterPro" id="IPR005821">
    <property type="entry name" value="Ion_trans_dom"/>
</dbReference>
<keyword evidence="6 10" id="KW-0472">Membrane</keyword>
<feature type="domain" description="TRPM tetramerisation" evidence="12">
    <location>
        <begin position="1146"/>
        <end position="1200"/>
    </location>
</feature>
<reference evidence="16" key="1">
    <citation type="submission" date="2012-01" db="EMBL/GenBank/DDBJ databases">
        <title>The Genome Sequence of Oreochromis niloticus (Nile Tilapia).</title>
        <authorList>
            <consortium name="Broad Institute Genome Assembly Team"/>
            <consortium name="Broad Institute Sequencing Platform"/>
            <person name="Di Palma F."/>
            <person name="Johnson J."/>
            <person name="Lander E.S."/>
            <person name="Lindblad-Toh K."/>
        </authorList>
    </citation>
    <scope>NUCLEOTIDE SEQUENCE [LARGE SCALE GENOMIC DNA]</scope>
</reference>
<dbReference type="InterPro" id="IPR050927">
    <property type="entry name" value="TRPM"/>
</dbReference>
<comment type="catalytic activity">
    <reaction evidence="8">
        <text>Mg(2+)(in) = Mg(2+)(out)</text>
        <dbReference type="Rhea" id="RHEA:29827"/>
        <dbReference type="ChEBI" id="CHEBI:18420"/>
    </reaction>
</comment>
<dbReference type="Gene3D" id="1.20.5.1010">
    <property type="entry name" value="TRPM, tetramerisation domain"/>
    <property type="match status" value="1"/>
</dbReference>
<feature type="domain" description="TRPM-like" evidence="14">
    <location>
        <begin position="440"/>
        <end position="716"/>
    </location>
</feature>
<comment type="subcellular location">
    <subcellularLocation>
        <location evidence="1">Membrane</location>
        <topology evidence="1">Multi-pass membrane protein</topology>
    </subcellularLocation>
</comment>
<dbReference type="Pfam" id="PF16519">
    <property type="entry name" value="TRPM_tetra"/>
    <property type="match status" value="1"/>
</dbReference>
<dbReference type="GO" id="GO:0051262">
    <property type="term" value="P:protein tetramerization"/>
    <property type="evidence" value="ECO:0007669"/>
    <property type="project" value="InterPro"/>
</dbReference>
<evidence type="ECO:0000259" key="13">
    <source>
        <dbReference type="Pfam" id="PF18139"/>
    </source>
</evidence>
<evidence type="ECO:0000256" key="2">
    <source>
        <dbReference type="ARBA" id="ARBA00022448"/>
    </source>
</evidence>
<evidence type="ECO:0000256" key="4">
    <source>
        <dbReference type="ARBA" id="ARBA00022989"/>
    </source>
</evidence>
<dbReference type="InterPro" id="IPR057366">
    <property type="entry name" value="TRPM-like"/>
</dbReference>
<dbReference type="Pfam" id="PF00520">
    <property type="entry name" value="Ion_trans"/>
    <property type="match status" value="1"/>
</dbReference>
<evidence type="ECO:0000256" key="9">
    <source>
        <dbReference type="SAM" id="MobiDB-lite"/>
    </source>
</evidence>
<dbReference type="InterPro" id="IPR032415">
    <property type="entry name" value="TRPM_tetra"/>
</dbReference>
<feature type="region of interest" description="Disordered" evidence="9">
    <location>
        <begin position="1525"/>
        <end position="1694"/>
    </location>
</feature>
<keyword evidence="2" id="KW-0813">Transport</keyword>
<feature type="compositionally biased region" description="Basic and acidic residues" evidence="9">
    <location>
        <begin position="1553"/>
        <end position="1565"/>
    </location>
</feature>
<evidence type="ECO:0000259" key="11">
    <source>
        <dbReference type="Pfam" id="PF00520"/>
    </source>
</evidence>
<dbReference type="PANTHER" id="PTHR13800">
    <property type="entry name" value="TRANSIENT RECEPTOR POTENTIAL CATION CHANNEL, SUBFAMILY M, MEMBER 6"/>
    <property type="match status" value="1"/>
</dbReference>
<dbReference type="Ensembl" id="ENSONIT00000046304.1">
    <property type="protein sequence ID" value="ENSONIP00000078115.1"/>
    <property type="gene ID" value="ENSONIG00000011786.2"/>
</dbReference>
<feature type="transmembrane region" description="Helical" evidence="10">
    <location>
        <begin position="968"/>
        <end position="988"/>
    </location>
</feature>
<feature type="compositionally biased region" description="Gly residues" evidence="9">
    <location>
        <begin position="1635"/>
        <end position="1650"/>
    </location>
</feature>
<evidence type="ECO:0000256" key="10">
    <source>
        <dbReference type="SAM" id="Phobius"/>
    </source>
</evidence>
<keyword evidence="7" id="KW-0407">Ion channel</keyword>
<evidence type="ECO:0000256" key="8">
    <source>
        <dbReference type="ARBA" id="ARBA00034269"/>
    </source>
</evidence>
<keyword evidence="3 10" id="KW-0812">Transmembrane</keyword>
<dbReference type="Pfam" id="PF25508">
    <property type="entry name" value="TRPM2"/>
    <property type="match status" value="1"/>
</dbReference>
<keyword evidence="5" id="KW-0406">Ion transport</keyword>
<name>A0A669EYC5_ORENI</name>
<feature type="transmembrane region" description="Helical" evidence="10">
    <location>
        <begin position="899"/>
        <end position="917"/>
    </location>
</feature>
<proteinExistence type="predicted"/>
<evidence type="ECO:0000256" key="3">
    <source>
        <dbReference type="ARBA" id="ARBA00022692"/>
    </source>
</evidence>
<dbReference type="GeneTree" id="ENSGT00940000157366"/>
<evidence type="ECO:0000256" key="1">
    <source>
        <dbReference type="ARBA" id="ARBA00004141"/>
    </source>
</evidence>
<evidence type="ECO:0000256" key="6">
    <source>
        <dbReference type="ARBA" id="ARBA00023136"/>
    </source>
</evidence>
<dbReference type="GO" id="GO:0030001">
    <property type="term" value="P:metal ion transport"/>
    <property type="evidence" value="ECO:0007669"/>
    <property type="project" value="TreeGrafter"/>
</dbReference>
<evidence type="ECO:0000259" key="12">
    <source>
        <dbReference type="Pfam" id="PF16519"/>
    </source>
</evidence>
<evidence type="ECO:0000259" key="14">
    <source>
        <dbReference type="Pfam" id="PF25508"/>
    </source>
</evidence>
<sequence>MNQLDAPRPLNWTIRKLCHAAFLPSVRLLKAQKSWIERAFSKRECVHIIVSAKDPHRCCCGRLIGQHVGLPPGISSSQNDKAERLAKNDSLSEKWSISKHTQLSPTDAFGTIEFQGGGHSNKAMYVRVSYDTKPDLLLHLMTKEWQLELPKLLISVHGGLQNFELQPKLKQVFGKGLIKAAMTTGAWIFTGGVNTGVIRHVGDALKDHASKSRGKICTIGIAPWGIVENQEDLVGKDVVRPYQTMSNPMSKLTVLNSLHSHFILADNGTTGKYGAEVKLRRQLEKHISLQKINTRIGQGVPVVALIVEGGPNVISIVLEYLRDTPPVPVVVCDGSGRASDILAFGHKYSEEGGYSLRDQLLVTIQKTFTYSRSQAQHLFIILMECMKKKELITVFRMGSEGHQDIDLAILTALLKGANASAPDQLSLALAWNRVDIARSQIFIYGQQWPVGSLEQAMLDALVLDRVDFVKLLIENGVSMHRFLTLSRLEELYNTRHGPSNTLYHLVRDVKKGNLPPDYRISLIDIGLVIEYLMGGAYRCNYTRKRFRTLYHNLFGPKRVTRKQNERERQSHLHFNCDFLDQVNEEVDIDLDDPEINHFPFPFHELMVWAVLMKRQKMALFFWQHGEEAMAKALVACKLCKAMAHEASENDMVDDISQELNHNSREFGQLAVELLDQSYKQDEQMAMKLLTYELKNWSNATCLQLAVAAKHRDFIAHTCSQMLLTDMWMGRLRMRKNSGLKVILGLLLPPSILSLEFKNKDEMSYMPQDQEAYLQEKEEEEPEKPVKEKEEEDMEFTVRSYCEKDVEEVQNRHRLIPMGRKIYEFYNAPIVKFWFHTMAYVGYLMLFNYIVLVKMDLWPSPQEWIVIAYIFTNGIEKMREILMSEPGKLLQKVKVWLQEYWNITDLMAILIFSVGMVLRLQEPPLMSYGRVIYCVNIIYWYIRLLDIFGVNKYLGPYVMMIGKMMIDMMYFVIIMLVVLMSFGVARQAILNPNEDPSWMLARNIFFMPYWMIYGEVFADQIDRKFRGESVIRFSPQNSLDSVYFSLHNTFFEVKSISNQVWKFQRYQLIMTFHERPVLPPPLIIFSHITMVLKHLCCRWRKHDDDERDYGLKLFITEDELKKVHDFEEQCIEEYFREKDDRFHSSNDERIRVTSERVENMAMRLEEVNEREHFMKASLQTVDIRLAQMEELIGRIAVALERMTGVERGEVQKARSRTSSDCTDSAYILRQAECPEAAYILRQSSFNSTEGNCYRLQEALEGTAEGSMSPPSPTSITTRTRSHSFYVGAGRAAERGSRAERAESFFKDRSLSLHRANSSQSVSSAAGPKESKPLPLATLSVSQQHRPSSCIDIYVSTSEEVGPAEVFLDPLRMVPPLQRDSSLQSDIIETVLPGGREFSSAATSGLGDRHSEGGAGSSGTAGAMFDDSAAADLSLCSAHLLPDSTLPPWDMEPSPPPSAGLLERSKSSRYLSTAGTGFLDEPPLVKSHSLMFTPRSCYGGIGAGVQVKAAEYTSITDCIDTRCVSSPYTPAERSQSPGGSTSFPFDKPSDVGSSHPEREAELSHTESDPEDPDDLVPPPDTPRLGVLGGPSGAPLCSPFSKLERANSCSSDDSHPSLTLAPPHRKSLSVSERMERGPGLGADRGPGPGGRGLAGTRNPFLRSKSGARPDTAKTDSLSMRKLAAPSAFRSFDRQNYT</sequence>
<reference evidence="15" key="3">
    <citation type="submission" date="2025-09" db="UniProtKB">
        <authorList>
            <consortium name="Ensembl"/>
        </authorList>
    </citation>
    <scope>IDENTIFICATION</scope>
</reference>
<feature type="domain" description="Ion transport" evidence="11">
    <location>
        <begin position="841"/>
        <end position="1023"/>
    </location>
</feature>
<evidence type="ECO:0000313" key="15">
    <source>
        <dbReference type="Ensembl" id="ENSONIP00000078115.1"/>
    </source>
</evidence>
<protein>
    <submittedName>
        <fullName evidence="15">Transient receptor potential cation channel subfamily M member 3</fullName>
    </submittedName>
</protein>
<feature type="domain" description="TRPM SLOG" evidence="13">
    <location>
        <begin position="123"/>
        <end position="385"/>
    </location>
</feature>
<organism evidence="15 16">
    <name type="scientific">Oreochromis niloticus</name>
    <name type="common">Nile tilapia</name>
    <name type="synonym">Tilapia nilotica</name>
    <dbReference type="NCBI Taxonomy" id="8128"/>
    <lineage>
        <taxon>Eukaryota</taxon>
        <taxon>Metazoa</taxon>
        <taxon>Chordata</taxon>
        <taxon>Craniata</taxon>
        <taxon>Vertebrata</taxon>
        <taxon>Euteleostomi</taxon>
        <taxon>Actinopterygii</taxon>
        <taxon>Neopterygii</taxon>
        <taxon>Teleostei</taxon>
        <taxon>Neoteleostei</taxon>
        <taxon>Acanthomorphata</taxon>
        <taxon>Ovalentaria</taxon>
        <taxon>Cichlomorphae</taxon>
        <taxon>Cichliformes</taxon>
        <taxon>Cichlidae</taxon>
        <taxon>African cichlids</taxon>
        <taxon>Pseudocrenilabrinae</taxon>
        <taxon>Oreochromini</taxon>
        <taxon>Oreochromis</taxon>
    </lineage>
</organism>
<dbReference type="PANTHER" id="PTHR13800:SF7">
    <property type="entry name" value="TRANSIENT RECEPTOR POTENTIAL CATION CHANNEL SUBFAMILY M MEMBER 3"/>
    <property type="match status" value="1"/>
</dbReference>
<accession>A0A669EYC5</accession>
<dbReference type="InterPro" id="IPR037162">
    <property type="entry name" value="TRPM_tetra_sf"/>
</dbReference>
<dbReference type="Pfam" id="PF18139">
    <property type="entry name" value="LSDAT_euk"/>
    <property type="match status" value="1"/>
</dbReference>
<evidence type="ECO:0000256" key="7">
    <source>
        <dbReference type="ARBA" id="ARBA00023303"/>
    </source>
</evidence>
<keyword evidence="16" id="KW-1185">Reference proteome</keyword>